<feature type="region of interest" description="Disordered" evidence="1">
    <location>
        <begin position="558"/>
        <end position="658"/>
    </location>
</feature>
<dbReference type="OrthoDB" id="116059at2759"/>
<dbReference type="EMBL" id="NBNE01000493">
    <property type="protein sequence ID" value="OWZ19063.1"/>
    <property type="molecule type" value="Genomic_DNA"/>
</dbReference>
<dbReference type="GO" id="GO:0006508">
    <property type="term" value="P:proteolysis"/>
    <property type="evidence" value="ECO:0007669"/>
    <property type="project" value="UniProtKB-KW"/>
</dbReference>
<organism evidence="2 3">
    <name type="scientific">Phytophthora megakarya</name>
    <dbReference type="NCBI Taxonomy" id="4795"/>
    <lineage>
        <taxon>Eukaryota</taxon>
        <taxon>Sar</taxon>
        <taxon>Stramenopiles</taxon>
        <taxon>Oomycota</taxon>
        <taxon>Peronosporomycetes</taxon>
        <taxon>Peronosporales</taxon>
        <taxon>Peronosporaceae</taxon>
        <taxon>Phytophthora</taxon>
    </lineage>
</organism>
<protein>
    <submittedName>
        <fullName evidence="2">Eukaryotic/viral aspartic protease</fullName>
    </submittedName>
</protein>
<feature type="compositionally biased region" description="Basic residues" evidence="1">
    <location>
        <begin position="102"/>
        <end position="112"/>
    </location>
</feature>
<dbReference type="Proteomes" id="UP000198211">
    <property type="component" value="Unassembled WGS sequence"/>
</dbReference>
<gene>
    <name evidence="2" type="ORF">PHMEG_0006748</name>
</gene>
<feature type="compositionally biased region" description="Basic and acidic residues" evidence="1">
    <location>
        <begin position="76"/>
        <end position="92"/>
    </location>
</feature>
<reference evidence="3" key="1">
    <citation type="submission" date="2017-03" db="EMBL/GenBank/DDBJ databases">
        <title>Phytopthora megakarya and P. palmivora, two closely related causual agents of cacao black pod achieved similar genome size and gene model numbers by different mechanisms.</title>
        <authorList>
            <person name="Ali S."/>
            <person name="Shao J."/>
            <person name="Larry D.J."/>
            <person name="Kronmiller B."/>
            <person name="Shen D."/>
            <person name="Strem M.D."/>
            <person name="Melnick R.L."/>
            <person name="Guiltinan M.J."/>
            <person name="Tyler B.M."/>
            <person name="Meinhardt L.W."/>
            <person name="Bailey B.A."/>
        </authorList>
    </citation>
    <scope>NUCLEOTIDE SEQUENCE [LARGE SCALE GENOMIC DNA]</scope>
    <source>
        <strain evidence="3">zdho120</strain>
    </source>
</reference>
<evidence type="ECO:0000256" key="1">
    <source>
        <dbReference type="SAM" id="MobiDB-lite"/>
    </source>
</evidence>
<dbReference type="SUPFAM" id="SSF50630">
    <property type="entry name" value="Acid proteases"/>
    <property type="match status" value="1"/>
</dbReference>
<name>A0A225WN54_9STRA</name>
<dbReference type="PROSITE" id="PS00141">
    <property type="entry name" value="ASP_PROTEASE"/>
    <property type="match status" value="1"/>
</dbReference>
<dbReference type="Gene3D" id="2.40.70.10">
    <property type="entry name" value="Acid Proteases"/>
    <property type="match status" value="1"/>
</dbReference>
<keyword evidence="2" id="KW-0645">Protease</keyword>
<evidence type="ECO:0000313" key="2">
    <source>
        <dbReference type="EMBL" id="OWZ19063.1"/>
    </source>
</evidence>
<sequence>MPRTGDGVEIKQESFTGAPLIGRLSVASEREENKLVASWSSEGTFTTSHGSSDDHEGYEEQFAVPDVAPPGATADFEARRSSTGLKLERVEDQQPVPTRAKPVNRKSNKKKMPAPESEDERTSKTVSKDAGRQYTAEELEYALCRTELFRQLERNPVLSFIKPKLIGERTGPSHDPDLSKLTSMERVYDWDHESWMNAIHAMLDPLTVLVGTVKRKTTSTPARKAGSCFIHREELIPKTLEDAIVRLMQSTRMQTAPGTTPSPPRYVRPTPGSRRATTDTVPQESTDVPMESVSSRSSSRSKRGQDEDPDDPFDLNAGLSGPAAAVSTAKAGAGVARTPLSAIDLQPGERRGFWKHYAPDKWYKHAKIHGKLNNRKTVLLLDTGAEVSILDNTFAREIGCQIDTSVRQEYVGIRDETYFTVGKTRVKVTLAGNMVYYIDLWIDTADGTGCLPGEVRIQMIGRRPLYGSRIRPVTIPSLIPVAAGQVYDVPLRPEKGVPPLWMTRGATWVHFQIKAPVGRLPRAFGFVQPGSRKYDEWQNLAYGATSDVNDEAIFREAGGPMTERREYADPQANLGRSKKPGNPQGEHQGRKVAAVSTVSRKYNTEFADAVKTRDALSPKLEHGTRLGAEPEHGPHLKMGSTEEPDPSFKEIPEYEYAD</sequence>
<dbReference type="InterPro" id="IPR021109">
    <property type="entry name" value="Peptidase_aspartic_dom_sf"/>
</dbReference>
<feature type="compositionally biased region" description="Basic and acidic residues" evidence="1">
    <location>
        <begin position="608"/>
        <end position="634"/>
    </location>
</feature>
<evidence type="ECO:0000313" key="3">
    <source>
        <dbReference type="Proteomes" id="UP000198211"/>
    </source>
</evidence>
<keyword evidence="2" id="KW-0378">Hydrolase</keyword>
<keyword evidence="3" id="KW-1185">Reference proteome</keyword>
<proteinExistence type="predicted"/>
<feature type="region of interest" description="Disordered" evidence="1">
    <location>
        <begin position="29"/>
        <end position="131"/>
    </location>
</feature>
<dbReference type="AlphaFoldDB" id="A0A225WN54"/>
<accession>A0A225WN54</accession>
<feature type="compositionally biased region" description="Basic and acidic residues" evidence="1">
    <location>
        <begin position="120"/>
        <end position="131"/>
    </location>
</feature>
<feature type="compositionally biased region" description="Polar residues" evidence="1">
    <location>
        <begin position="38"/>
        <end position="50"/>
    </location>
</feature>
<dbReference type="InterPro" id="IPR001969">
    <property type="entry name" value="Aspartic_peptidase_AS"/>
</dbReference>
<comment type="caution">
    <text evidence="2">The sequence shown here is derived from an EMBL/GenBank/DDBJ whole genome shotgun (WGS) entry which is preliminary data.</text>
</comment>
<dbReference type="GO" id="GO:0004190">
    <property type="term" value="F:aspartic-type endopeptidase activity"/>
    <property type="evidence" value="ECO:0007669"/>
    <property type="project" value="InterPro"/>
</dbReference>
<feature type="region of interest" description="Disordered" evidence="1">
    <location>
        <begin position="252"/>
        <end position="320"/>
    </location>
</feature>